<protein>
    <recommendedName>
        <fullName evidence="4">C2 domain-containing protein</fullName>
    </recommendedName>
</protein>
<gene>
    <name evidence="2" type="ORF">PGLA1383_LOCUS57156</name>
</gene>
<comment type="caution">
    <text evidence="2">The sequence shown here is derived from an EMBL/GenBank/DDBJ whole genome shotgun (WGS) entry which is preliminary data.</text>
</comment>
<accession>A0A813HZB1</accession>
<feature type="compositionally biased region" description="Acidic residues" evidence="1">
    <location>
        <begin position="305"/>
        <end position="320"/>
    </location>
</feature>
<dbReference type="Proteomes" id="UP000654075">
    <property type="component" value="Unassembled WGS sequence"/>
</dbReference>
<dbReference type="InterPro" id="IPR035892">
    <property type="entry name" value="C2_domain_sf"/>
</dbReference>
<reference evidence="2" key="1">
    <citation type="submission" date="2021-02" db="EMBL/GenBank/DDBJ databases">
        <authorList>
            <person name="Dougan E. K."/>
            <person name="Rhodes N."/>
            <person name="Thang M."/>
            <person name="Chan C."/>
        </authorList>
    </citation>
    <scope>NUCLEOTIDE SEQUENCE</scope>
</reference>
<dbReference type="AlphaFoldDB" id="A0A813HZB1"/>
<evidence type="ECO:0000256" key="1">
    <source>
        <dbReference type="SAM" id="MobiDB-lite"/>
    </source>
</evidence>
<feature type="region of interest" description="Disordered" evidence="1">
    <location>
        <begin position="252"/>
        <end position="320"/>
    </location>
</feature>
<feature type="non-terminal residue" evidence="2">
    <location>
        <position position="1"/>
    </location>
</feature>
<evidence type="ECO:0000313" key="3">
    <source>
        <dbReference type="Proteomes" id="UP000654075"/>
    </source>
</evidence>
<feature type="compositionally biased region" description="Low complexity" evidence="1">
    <location>
        <begin position="279"/>
        <end position="293"/>
    </location>
</feature>
<dbReference type="EMBL" id="CAJNNV010033200">
    <property type="protein sequence ID" value="CAE8642752.1"/>
    <property type="molecule type" value="Genomic_DNA"/>
</dbReference>
<proteinExistence type="predicted"/>
<keyword evidence="3" id="KW-1185">Reference proteome</keyword>
<dbReference type="SUPFAM" id="SSF49562">
    <property type="entry name" value="C2 domain (Calcium/lipid-binding domain, CaLB)"/>
    <property type="match status" value="1"/>
</dbReference>
<dbReference type="OrthoDB" id="10669707at2759"/>
<organism evidence="2 3">
    <name type="scientific">Polarella glacialis</name>
    <name type="common">Dinoflagellate</name>
    <dbReference type="NCBI Taxonomy" id="89957"/>
    <lineage>
        <taxon>Eukaryota</taxon>
        <taxon>Sar</taxon>
        <taxon>Alveolata</taxon>
        <taxon>Dinophyceae</taxon>
        <taxon>Suessiales</taxon>
        <taxon>Suessiaceae</taxon>
        <taxon>Polarella</taxon>
    </lineage>
</organism>
<evidence type="ECO:0008006" key="4">
    <source>
        <dbReference type="Google" id="ProtNLM"/>
    </source>
</evidence>
<evidence type="ECO:0000313" key="2">
    <source>
        <dbReference type="EMBL" id="CAE8642752.1"/>
    </source>
</evidence>
<name>A0A813HZB1_POLGL</name>
<sequence>MAANLAMLMQVAKAQQQVSGMLGLGNEGDGPTTGEEQRKKREEKDAEEEVIAPVLEDPMKIFTFRMCVYSGTHLPRDTSYVIVKLIDHEGKETPYECPAVLTETNHPVWEFTFDTQIEVHANHGPPRVEIHLYGKRISGVPMLDRFYSSTSLKLPAVASNGPMKQWLKMGSLQTMPLCKPVGQSQLCVVWQVCDGHHFLPDLVRIAEMDEEAGEKANIQVQLNLLSAQTRRSTDGPRKLYVSFKLVRPDGEMTKGQAVKTSTQESTEKKKKPKSRFVVAAKPSGGASASSTDSAGERSPISVDPADIEVEEDDSDPDDDQCNTAYWEKEDGAIPSWTLVESRVVLMSYMLEATLYMANDPKDAQVAGGGVWPFSSLTGLDLKPSKVEKKGKHSDEAKVIGHWKEPLGDLMDRIEEEDSVLRCDAQIDKDGQTVASIRLELDIFQIGSPHRMPDALKVRVPNRKGVPPQKLWQNPVQYYCSVFVDGLPNHQPCFPFVRITMGGGSSGETEPIKHHIANGIIWEKPVIIQSPLINRKAKIEVFNRKSMGATVSALAPEDELLAEAQVYDITPDKDYWLHSFGGAIGAPNADVAQQMLKGAVRPPSTYHGSIAIKFGSKYVQKNYWDHQLLQTRLESRLVVRLYSGVNLKGFIT</sequence>
<feature type="region of interest" description="Disordered" evidence="1">
    <location>
        <begin position="21"/>
        <end position="46"/>
    </location>
</feature>
<dbReference type="CDD" id="cd00030">
    <property type="entry name" value="C2"/>
    <property type="match status" value="1"/>
</dbReference>
<feature type="compositionally biased region" description="Basic and acidic residues" evidence="1">
    <location>
        <begin position="35"/>
        <end position="44"/>
    </location>
</feature>